<dbReference type="RefSeq" id="WP_310797514.1">
    <property type="nucleotide sequence ID" value="NZ_CP123872.1"/>
</dbReference>
<proteinExistence type="predicted"/>
<sequence>MSHSNRNISSEESGGNSTLGMFLALYLILLGFFIVLTALSEPSTNKSSEVMKSVNSSFKELATETSGEKVAQNDFPAARDDNFLRAVNERLKSSLNIEGRFGSEGGNVLRVAIDADQLFARGSLILNREKQAIIQDILEPFEAATRGSKELFILYGIGTGILSADETRPDQFAVMRSESLRKTIEQTHGGKLKFTSGLVKEKSNTIFFVFRHKQPVSLRLSALSGSVIEIEGNTHDSE</sequence>
<dbReference type="AlphaFoldDB" id="A0AA52H9H3"/>
<protein>
    <recommendedName>
        <fullName evidence="4">Motility protein B-like N-terminal domain-containing protein</fullName>
    </recommendedName>
</protein>
<reference evidence="2" key="1">
    <citation type="submission" date="2023-04" db="EMBL/GenBank/DDBJ databases">
        <title>Complete genome sequence of Temperatibacter marinus.</title>
        <authorList>
            <person name="Rong J.-C."/>
            <person name="Yi M.-L."/>
            <person name="Zhao Q."/>
        </authorList>
    </citation>
    <scope>NUCLEOTIDE SEQUENCE</scope>
    <source>
        <strain evidence="2">NBRC 110045</strain>
    </source>
</reference>
<evidence type="ECO:0000313" key="3">
    <source>
        <dbReference type="Proteomes" id="UP001268683"/>
    </source>
</evidence>
<gene>
    <name evidence="2" type="ORF">QGN29_08945</name>
</gene>
<keyword evidence="1" id="KW-0472">Membrane</keyword>
<dbReference type="EMBL" id="CP123872">
    <property type="protein sequence ID" value="WND01685.1"/>
    <property type="molecule type" value="Genomic_DNA"/>
</dbReference>
<feature type="transmembrane region" description="Helical" evidence="1">
    <location>
        <begin position="20"/>
        <end position="39"/>
    </location>
</feature>
<evidence type="ECO:0000313" key="2">
    <source>
        <dbReference type="EMBL" id="WND01685.1"/>
    </source>
</evidence>
<keyword evidence="3" id="KW-1185">Reference proteome</keyword>
<keyword evidence="1" id="KW-1133">Transmembrane helix</keyword>
<name>A0AA52H9H3_9PROT</name>
<evidence type="ECO:0008006" key="4">
    <source>
        <dbReference type="Google" id="ProtNLM"/>
    </source>
</evidence>
<evidence type="ECO:0000256" key="1">
    <source>
        <dbReference type="SAM" id="Phobius"/>
    </source>
</evidence>
<accession>A0AA52H9H3</accession>
<keyword evidence="1" id="KW-0812">Transmembrane</keyword>
<organism evidence="2 3">
    <name type="scientific">Temperatibacter marinus</name>
    <dbReference type="NCBI Taxonomy" id="1456591"/>
    <lineage>
        <taxon>Bacteria</taxon>
        <taxon>Pseudomonadati</taxon>
        <taxon>Pseudomonadota</taxon>
        <taxon>Alphaproteobacteria</taxon>
        <taxon>Kordiimonadales</taxon>
        <taxon>Temperatibacteraceae</taxon>
        <taxon>Temperatibacter</taxon>
    </lineage>
</organism>
<dbReference type="Proteomes" id="UP001268683">
    <property type="component" value="Chromosome"/>
</dbReference>
<dbReference type="KEGG" id="tmk:QGN29_08945"/>